<proteinExistence type="predicted"/>
<evidence type="ECO:0000313" key="2">
    <source>
        <dbReference type="Proteomes" id="UP000593571"/>
    </source>
</evidence>
<dbReference type="EMBL" id="JACASE010000015">
    <property type="protein sequence ID" value="KAF6404681.1"/>
    <property type="molecule type" value="Genomic_DNA"/>
</dbReference>
<reference evidence="1 2" key="1">
    <citation type="journal article" date="2020" name="Nature">
        <title>Six reference-quality genomes reveal evolution of bat adaptations.</title>
        <authorList>
            <person name="Jebb D."/>
            <person name="Huang Z."/>
            <person name="Pippel M."/>
            <person name="Hughes G.M."/>
            <person name="Lavrichenko K."/>
            <person name="Devanna P."/>
            <person name="Winkler S."/>
            <person name="Jermiin L.S."/>
            <person name="Skirmuntt E.C."/>
            <person name="Katzourakis A."/>
            <person name="Burkitt-Gray L."/>
            <person name="Ray D.A."/>
            <person name="Sullivan K.A.M."/>
            <person name="Roscito J.G."/>
            <person name="Kirilenko B.M."/>
            <person name="Davalos L.M."/>
            <person name="Corthals A.P."/>
            <person name="Power M.L."/>
            <person name="Jones G."/>
            <person name="Ransome R.D."/>
            <person name="Dechmann D.K.N."/>
            <person name="Locatelli A.G."/>
            <person name="Puechmaille S.J."/>
            <person name="Fedrigo O."/>
            <person name="Jarvis E.D."/>
            <person name="Hiller M."/>
            <person name="Vernes S.C."/>
            <person name="Myers E.W."/>
            <person name="Teeling E.C."/>
        </authorList>
    </citation>
    <scope>NUCLEOTIDE SEQUENCE [LARGE SCALE GENOMIC DNA]</scope>
    <source>
        <strain evidence="1">MRouAeg1</strain>
        <tissue evidence="1">Muscle</tissue>
    </source>
</reference>
<dbReference type="Proteomes" id="UP000593571">
    <property type="component" value="Unassembled WGS sequence"/>
</dbReference>
<gene>
    <name evidence="1" type="ORF">HJG63_004231</name>
</gene>
<organism evidence="1 2">
    <name type="scientific">Rousettus aegyptiacus</name>
    <name type="common">Egyptian fruit bat</name>
    <name type="synonym">Pteropus aegyptiacus</name>
    <dbReference type="NCBI Taxonomy" id="9407"/>
    <lineage>
        <taxon>Eukaryota</taxon>
        <taxon>Metazoa</taxon>
        <taxon>Chordata</taxon>
        <taxon>Craniata</taxon>
        <taxon>Vertebrata</taxon>
        <taxon>Euteleostomi</taxon>
        <taxon>Mammalia</taxon>
        <taxon>Eutheria</taxon>
        <taxon>Laurasiatheria</taxon>
        <taxon>Chiroptera</taxon>
        <taxon>Yinpterochiroptera</taxon>
        <taxon>Pteropodoidea</taxon>
        <taxon>Pteropodidae</taxon>
        <taxon>Rousettinae</taxon>
        <taxon>Rousettus</taxon>
    </lineage>
</organism>
<accession>A0A7J8C1D5</accession>
<name>A0A7J8C1D5_ROUAE</name>
<dbReference type="AlphaFoldDB" id="A0A7J8C1D5"/>
<comment type="caution">
    <text evidence="1">The sequence shown here is derived from an EMBL/GenBank/DDBJ whole genome shotgun (WGS) entry which is preliminary data.</text>
</comment>
<evidence type="ECO:0000313" key="1">
    <source>
        <dbReference type="EMBL" id="KAF6404681.1"/>
    </source>
</evidence>
<keyword evidence="2" id="KW-1185">Reference proteome</keyword>
<protein>
    <submittedName>
        <fullName evidence="1">E2F transcription factor 5</fullName>
    </submittedName>
</protein>
<sequence length="55" mass="6044">MSSAGSVSADIIDELMSSDVFPLLRLSPTPADDYNFNLDDNEGVCDLFDVQILNY</sequence>